<comment type="caution">
    <text evidence="13">The sequence shown here is derived from an EMBL/GenBank/DDBJ whole genome shotgun (WGS) entry which is preliminary data.</text>
</comment>
<dbReference type="InterPro" id="IPR045031">
    <property type="entry name" value="DHP_synth-like"/>
</dbReference>
<evidence type="ECO:0000256" key="1">
    <source>
        <dbReference type="ARBA" id="ARBA00000012"/>
    </source>
</evidence>
<evidence type="ECO:0000256" key="3">
    <source>
        <dbReference type="ARBA" id="ARBA00004763"/>
    </source>
</evidence>
<evidence type="ECO:0000256" key="9">
    <source>
        <dbReference type="ARBA" id="ARBA00022842"/>
    </source>
</evidence>
<dbReference type="GO" id="GO:0046872">
    <property type="term" value="F:metal ion binding"/>
    <property type="evidence" value="ECO:0007669"/>
    <property type="project" value="UniProtKB-KW"/>
</dbReference>
<evidence type="ECO:0000256" key="10">
    <source>
        <dbReference type="ARBA" id="ARBA00022909"/>
    </source>
</evidence>
<accession>A0A1U7JJF4</accession>
<reference evidence="13 14" key="1">
    <citation type="submission" date="2016-03" db="EMBL/GenBank/DDBJ databases">
        <title>Genome sequence of Nesiotobacter sp. nov., a moderately halophilic alphaproteobacterium isolated from the Yellow Sea, China.</title>
        <authorList>
            <person name="Zhang G."/>
            <person name="Zhang R."/>
        </authorList>
    </citation>
    <scope>NUCLEOTIDE SEQUENCE [LARGE SCALE GENOMIC DNA]</scope>
    <source>
        <strain evidence="13 14">WB1-6</strain>
    </source>
</reference>
<keyword evidence="14" id="KW-1185">Reference proteome</keyword>
<dbReference type="PANTHER" id="PTHR20941:SF1">
    <property type="entry name" value="FOLIC ACID SYNTHESIS PROTEIN FOL1"/>
    <property type="match status" value="1"/>
</dbReference>
<keyword evidence="7" id="KW-0808">Transferase</keyword>
<organism evidence="13 14">
    <name type="scientific">Pseudovibrio exalbescens</name>
    <dbReference type="NCBI Taxonomy" id="197461"/>
    <lineage>
        <taxon>Bacteria</taxon>
        <taxon>Pseudomonadati</taxon>
        <taxon>Pseudomonadota</taxon>
        <taxon>Alphaproteobacteria</taxon>
        <taxon>Hyphomicrobiales</taxon>
        <taxon>Stappiaceae</taxon>
        <taxon>Pseudovibrio</taxon>
    </lineage>
</organism>
<dbReference type="RefSeq" id="WP_051269144.1">
    <property type="nucleotide sequence ID" value="NZ_LVVZ01000010.1"/>
</dbReference>
<evidence type="ECO:0000256" key="11">
    <source>
        <dbReference type="ARBA" id="ARBA00030193"/>
    </source>
</evidence>
<dbReference type="Proteomes" id="UP000185783">
    <property type="component" value="Unassembled WGS sequence"/>
</dbReference>
<dbReference type="AlphaFoldDB" id="A0A1U7JJF4"/>
<evidence type="ECO:0000313" key="14">
    <source>
        <dbReference type="Proteomes" id="UP000185783"/>
    </source>
</evidence>
<name>A0A1U7JJF4_9HYPH</name>
<evidence type="ECO:0000256" key="4">
    <source>
        <dbReference type="ARBA" id="ARBA00009503"/>
    </source>
</evidence>
<dbReference type="InterPro" id="IPR000489">
    <property type="entry name" value="Pterin-binding_dom"/>
</dbReference>
<keyword evidence="9" id="KW-0460">Magnesium</keyword>
<comment type="similarity">
    <text evidence="4">Belongs to the DHPS family.</text>
</comment>
<sequence length="258" mass="27958">MGILNVTPDSFSDGGRYDAPDMALAHAKDMIAQGADILDVGGESTRPGAEPVAAEDELSRVLPVLRKLAPLDVFISIDTYKASVAREAVKAGAHIINDVWGLQRDPDMAGAVAEANVPVIMMHNRETVDPSLDILADMDRFFERSLALAEKAGVPRQHLILDPGFGFGKTLEQNYQILSNLQQLKKWELPILAGASRKRMVGHVLDVDTQDRLFGSLAVHVLAMQGGAQIVRAHDVKAHADASRIFQAMKKLGSLHAE</sequence>
<dbReference type="PANTHER" id="PTHR20941">
    <property type="entry name" value="FOLATE SYNTHESIS PROTEINS"/>
    <property type="match status" value="1"/>
</dbReference>
<dbReference type="PROSITE" id="PS00793">
    <property type="entry name" value="DHPS_2"/>
    <property type="match status" value="1"/>
</dbReference>
<dbReference type="EC" id="2.5.1.15" evidence="5"/>
<dbReference type="PROSITE" id="PS50972">
    <property type="entry name" value="PTERIN_BINDING"/>
    <property type="match status" value="1"/>
</dbReference>
<dbReference type="GO" id="GO:0046654">
    <property type="term" value="P:tetrahydrofolate biosynthetic process"/>
    <property type="evidence" value="ECO:0007669"/>
    <property type="project" value="TreeGrafter"/>
</dbReference>
<keyword evidence="8" id="KW-0479">Metal-binding</keyword>
<feature type="domain" description="Pterin-binding" evidence="12">
    <location>
        <begin position="1"/>
        <end position="244"/>
    </location>
</feature>
<dbReference type="InterPro" id="IPR011005">
    <property type="entry name" value="Dihydropteroate_synth-like_sf"/>
</dbReference>
<keyword evidence="10" id="KW-0289">Folate biosynthesis</keyword>
<comment type="catalytic activity">
    <reaction evidence="1">
        <text>(7,8-dihydropterin-6-yl)methyl diphosphate + 4-aminobenzoate = 7,8-dihydropteroate + diphosphate</text>
        <dbReference type="Rhea" id="RHEA:19949"/>
        <dbReference type="ChEBI" id="CHEBI:17836"/>
        <dbReference type="ChEBI" id="CHEBI:17839"/>
        <dbReference type="ChEBI" id="CHEBI:33019"/>
        <dbReference type="ChEBI" id="CHEBI:72950"/>
        <dbReference type="EC" id="2.5.1.15"/>
    </reaction>
</comment>
<evidence type="ECO:0000256" key="7">
    <source>
        <dbReference type="ARBA" id="ARBA00022679"/>
    </source>
</evidence>
<dbReference type="Gene3D" id="3.20.20.20">
    <property type="entry name" value="Dihydropteroate synthase-like"/>
    <property type="match status" value="1"/>
</dbReference>
<dbReference type="FunFam" id="3.20.20.20:FF:000006">
    <property type="entry name" value="Dihydropteroate synthase"/>
    <property type="match status" value="1"/>
</dbReference>
<evidence type="ECO:0000256" key="8">
    <source>
        <dbReference type="ARBA" id="ARBA00022723"/>
    </source>
</evidence>
<dbReference type="GO" id="GO:0046656">
    <property type="term" value="P:folic acid biosynthetic process"/>
    <property type="evidence" value="ECO:0007669"/>
    <property type="project" value="UniProtKB-KW"/>
</dbReference>
<evidence type="ECO:0000256" key="6">
    <source>
        <dbReference type="ARBA" id="ARBA00016919"/>
    </source>
</evidence>
<proteinExistence type="inferred from homology"/>
<dbReference type="CDD" id="cd00739">
    <property type="entry name" value="DHPS"/>
    <property type="match status" value="1"/>
</dbReference>
<dbReference type="EMBL" id="LVVZ01000010">
    <property type="protein sequence ID" value="OKL44876.1"/>
    <property type="molecule type" value="Genomic_DNA"/>
</dbReference>
<dbReference type="InterPro" id="IPR006390">
    <property type="entry name" value="DHP_synth_dom"/>
</dbReference>
<dbReference type="SUPFAM" id="SSF51717">
    <property type="entry name" value="Dihydropteroate synthetase-like"/>
    <property type="match status" value="1"/>
</dbReference>
<comment type="cofactor">
    <cofactor evidence="2">
        <name>Mg(2+)</name>
        <dbReference type="ChEBI" id="CHEBI:18420"/>
    </cofactor>
</comment>
<protein>
    <recommendedName>
        <fullName evidence="6">Dihydropteroate synthase</fullName>
        <ecNumber evidence="5">2.5.1.15</ecNumber>
    </recommendedName>
    <alternativeName>
        <fullName evidence="11">Dihydropteroate pyrophosphorylase</fullName>
    </alternativeName>
</protein>
<dbReference type="NCBIfam" id="TIGR01496">
    <property type="entry name" value="DHPS"/>
    <property type="match status" value="1"/>
</dbReference>
<dbReference type="GO" id="GO:0004156">
    <property type="term" value="F:dihydropteroate synthase activity"/>
    <property type="evidence" value="ECO:0007669"/>
    <property type="project" value="UniProtKB-EC"/>
</dbReference>
<evidence type="ECO:0000256" key="5">
    <source>
        <dbReference type="ARBA" id="ARBA00012458"/>
    </source>
</evidence>
<evidence type="ECO:0000259" key="12">
    <source>
        <dbReference type="PROSITE" id="PS50972"/>
    </source>
</evidence>
<comment type="pathway">
    <text evidence="3">Cofactor biosynthesis; tetrahydrofolate biosynthesis; 7,8-dihydrofolate from 2-amino-4-hydroxy-6-hydroxymethyl-7,8-dihydropteridine diphosphate and 4-aminobenzoate: step 1/2.</text>
</comment>
<dbReference type="GO" id="GO:0005829">
    <property type="term" value="C:cytosol"/>
    <property type="evidence" value="ECO:0007669"/>
    <property type="project" value="TreeGrafter"/>
</dbReference>
<gene>
    <name evidence="13" type="ORF">A3843_06210</name>
</gene>
<evidence type="ECO:0000256" key="2">
    <source>
        <dbReference type="ARBA" id="ARBA00001946"/>
    </source>
</evidence>
<dbReference type="Pfam" id="PF00809">
    <property type="entry name" value="Pterin_bind"/>
    <property type="match status" value="1"/>
</dbReference>
<dbReference type="STRING" id="197461.A3843_06210"/>
<evidence type="ECO:0000313" key="13">
    <source>
        <dbReference type="EMBL" id="OKL44876.1"/>
    </source>
</evidence>